<comment type="cofactor">
    <cofactor evidence="1 7">
        <name>pyridoxal 5'-phosphate</name>
        <dbReference type="ChEBI" id="CHEBI:597326"/>
    </cofactor>
</comment>
<dbReference type="InterPro" id="IPR020578">
    <property type="entry name" value="Aminotrans_V_PyrdxlP_BS"/>
</dbReference>
<dbReference type="InterPro" id="IPR015424">
    <property type="entry name" value="PyrdxlP-dep_Trfase"/>
</dbReference>
<evidence type="ECO:0000313" key="9">
    <source>
        <dbReference type="EMBL" id="MDO7905563.1"/>
    </source>
</evidence>
<comment type="similarity">
    <text evidence="2">Belongs to the class-V pyridoxal-phosphate-dependent aminotransferase family. NifS/IscS subfamily.</text>
</comment>
<keyword evidence="3" id="KW-0479">Metal-binding</keyword>
<evidence type="ECO:0000313" key="10">
    <source>
        <dbReference type="Proteomes" id="UP001240171"/>
    </source>
</evidence>
<dbReference type="InterPro" id="IPR016454">
    <property type="entry name" value="Cysteine_dSase"/>
</dbReference>
<keyword evidence="6" id="KW-0411">Iron-sulfur</keyword>
<evidence type="ECO:0000256" key="2">
    <source>
        <dbReference type="ARBA" id="ARBA00006490"/>
    </source>
</evidence>
<keyword evidence="10" id="KW-1185">Reference proteome</keyword>
<evidence type="ECO:0000256" key="4">
    <source>
        <dbReference type="ARBA" id="ARBA00022898"/>
    </source>
</evidence>
<evidence type="ECO:0000259" key="8">
    <source>
        <dbReference type="Pfam" id="PF00266"/>
    </source>
</evidence>
<dbReference type="InterPro" id="IPR015422">
    <property type="entry name" value="PyrdxlP-dep_Trfase_small"/>
</dbReference>
<evidence type="ECO:0000256" key="1">
    <source>
        <dbReference type="ARBA" id="ARBA00001933"/>
    </source>
</evidence>
<dbReference type="InterPro" id="IPR015421">
    <property type="entry name" value="PyrdxlP-dep_Trfase_major"/>
</dbReference>
<dbReference type="EMBL" id="JAUQTB010000002">
    <property type="protein sequence ID" value="MDO7905563.1"/>
    <property type="molecule type" value="Genomic_DNA"/>
</dbReference>
<evidence type="ECO:0000256" key="5">
    <source>
        <dbReference type="ARBA" id="ARBA00023004"/>
    </source>
</evidence>
<gene>
    <name evidence="9" type="ORF">Q5741_03955</name>
</gene>
<dbReference type="PIRSF" id="PIRSF005572">
    <property type="entry name" value="NifS"/>
    <property type="match status" value="1"/>
</dbReference>
<dbReference type="PANTHER" id="PTHR11601:SF36">
    <property type="entry name" value="CYSTEINE DESULFURASE NIFS-RELATED"/>
    <property type="match status" value="1"/>
</dbReference>
<keyword evidence="5" id="KW-0408">Iron</keyword>
<dbReference type="PANTHER" id="PTHR11601">
    <property type="entry name" value="CYSTEINE DESULFURYLASE FAMILY MEMBER"/>
    <property type="match status" value="1"/>
</dbReference>
<accession>A0ABT9CD91</accession>
<dbReference type="NCBIfam" id="NF002806">
    <property type="entry name" value="PRK02948.1"/>
    <property type="match status" value="1"/>
</dbReference>
<evidence type="ECO:0000256" key="3">
    <source>
        <dbReference type="ARBA" id="ARBA00022723"/>
    </source>
</evidence>
<dbReference type="PROSITE" id="PS00595">
    <property type="entry name" value="AA_TRANSFER_CLASS_5"/>
    <property type="match status" value="1"/>
</dbReference>
<proteinExistence type="inferred from homology"/>
<name>A0ABT9CD91_9BACL</name>
<keyword evidence="4" id="KW-0663">Pyridoxal phosphate</keyword>
<dbReference type="RefSeq" id="WP_305022769.1">
    <property type="nucleotide sequence ID" value="NZ_JAUQTB010000002.1"/>
</dbReference>
<evidence type="ECO:0000256" key="6">
    <source>
        <dbReference type="ARBA" id="ARBA00023014"/>
    </source>
</evidence>
<evidence type="ECO:0000256" key="7">
    <source>
        <dbReference type="RuleBase" id="RU004504"/>
    </source>
</evidence>
<comment type="caution">
    <text evidence="9">The sequence shown here is derived from an EMBL/GenBank/DDBJ whole genome shotgun (WGS) entry which is preliminary data.</text>
</comment>
<dbReference type="Gene3D" id="3.40.640.10">
    <property type="entry name" value="Type I PLP-dependent aspartate aminotransferase-like (Major domain)"/>
    <property type="match status" value="1"/>
</dbReference>
<dbReference type="Pfam" id="PF00266">
    <property type="entry name" value="Aminotran_5"/>
    <property type="match status" value="1"/>
</dbReference>
<dbReference type="SUPFAM" id="SSF53383">
    <property type="entry name" value="PLP-dependent transferases"/>
    <property type="match status" value="1"/>
</dbReference>
<reference evidence="9 10" key="1">
    <citation type="submission" date="2023-07" db="EMBL/GenBank/DDBJ databases">
        <title>Paenibacillus sp. JX-17 nov. isolated from soil.</title>
        <authorList>
            <person name="Wan Y."/>
            <person name="Liu B."/>
        </authorList>
    </citation>
    <scope>NUCLEOTIDE SEQUENCE [LARGE SCALE GENOMIC DNA]</scope>
    <source>
        <strain evidence="9 10">JX-17</strain>
    </source>
</reference>
<dbReference type="Proteomes" id="UP001240171">
    <property type="component" value="Unassembled WGS sequence"/>
</dbReference>
<dbReference type="InterPro" id="IPR000192">
    <property type="entry name" value="Aminotrans_V_dom"/>
</dbReference>
<organism evidence="9 10">
    <name type="scientific">Paenibacillus lacisoli</name>
    <dbReference type="NCBI Taxonomy" id="3064525"/>
    <lineage>
        <taxon>Bacteria</taxon>
        <taxon>Bacillati</taxon>
        <taxon>Bacillota</taxon>
        <taxon>Bacilli</taxon>
        <taxon>Bacillales</taxon>
        <taxon>Paenibacillaceae</taxon>
        <taxon>Paenibacillus</taxon>
    </lineage>
</organism>
<dbReference type="Gene3D" id="1.10.260.50">
    <property type="match status" value="1"/>
</dbReference>
<dbReference type="Gene3D" id="3.90.1150.10">
    <property type="entry name" value="Aspartate Aminotransferase, domain 1"/>
    <property type="match status" value="1"/>
</dbReference>
<sequence length="381" mass="40785">MIYLDYAATAPMNEQALTALNELNREVYGNSHSLHDAGGRAENILEYSREQLAGMIGGAKEGVYFTSGGSESNLLAILSILNGLPEGRKHWITTTVEHASIRNALPLLERLGYRVTAIQPNSQGLVTKEILENAIQTDTGLVSIQHANSETGIIQPLEELSPLLRARGIVLHSDMVQTFCKLPIDVTRMGVDAASFSSHKVYGPKGVGAAYIAPAVPWKPVLPGTSHERGFRAGTVNVPGIGAFVTAAASVIQDQPEVLAHFRRLRSHLFSQAKQHGIPLTSAANEREVHLLPHVAGCIFGGMEGQYVMLECNRNGICISTGTACAAGHQEPSASLTAIGLRKEDALQFIRISFGRSTTTEELDQLIQLLASLKGGGPIDG</sequence>
<protein>
    <submittedName>
        <fullName evidence="9">IscS subfamily cysteine desulfurase</fullName>
    </submittedName>
</protein>
<feature type="domain" description="Aminotransferase class V" evidence="8">
    <location>
        <begin position="2"/>
        <end position="366"/>
    </location>
</feature>